<organism evidence="9 10">
    <name type="scientific">Streptomyces hazeniae</name>
    <dbReference type="NCBI Taxonomy" id="3075538"/>
    <lineage>
        <taxon>Bacteria</taxon>
        <taxon>Bacillati</taxon>
        <taxon>Actinomycetota</taxon>
        <taxon>Actinomycetes</taxon>
        <taxon>Kitasatosporales</taxon>
        <taxon>Streptomycetaceae</taxon>
        <taxon>Streptomyces</taxon>
    </lineage>
</organism>
<dbReference type="SMART" id="SM00862">
    <property type="entry name" value="Trans_reg_C"/>
    <property type="match status" value="1"/>
</dbReference>
<keyword evidence="3" id="KW-0805">Transcription regulation</keyword>
<comment type="similarity">
    <text evidence="1">Belongs to the AfsR/DnrI/RedD regulatory family.</text>
</comment>
<dbReference type="InterPro" id="IPR016032">
    <property type="entry name" value="Sig_transdc_resp-reg_C-effctor"/>
</dbReference>
<evidence type="ECO:0000313" key="9">
    <source>
        <dbReference type="EMBL" id="MDT0378219.1"/>
    </source>
</evidence>
<evidence type="ECO:0000256" key="6">
    <source>
        <dbReference type="PROSITE-ProRule" id="PRU01091"/>
    </source>
</evidence>
<dbReference type="InterPro" id="IPR005158">
    <property type="entry name" value="BTAD"/>
</dbReference>
<evidence type="ECO:0000256" key="5">
    <source>
        <dbReference type="ARBA" id="ARBA00023163"/>
    </source>
</evidence>
<dbReference type="Gene3D" id="3.40.50.300">
    <property type="entry name" value="P-loop containing nucleotide triphosphate hydrolases"/>
    <property type="match status" value="1"/>
</dbReference>
<name>A0ABU2NMK3_9ACTN</name>
<dbReference type="InterPro" id="IPR036388">
    <property type="entry name" value="WH-like_DNA-bd_sf"/>
</dbReference>
<dbReference type="PRINTS" id="PR00364">
    <property type="entry name" value="DISEASERSIST"/>
</dbReference>
<dbReference type="PANTHER" id="PTHR35807">
    <property type="entry name" value="TRANSCRIPTIONAL REGULATOR REDD-RELATED"/>
    <property type="match status" value="1"/>
</dbReference>
<comment type="caution">
    <text evidence="9">The sequence shown here is derived from an EMBL/GenBank/DDBJ whole genome shotgun (WGS) entry which is preliminary data.</text>
</comment>
<dbReference type="Pfam" id="PF00486">
    <property type="entry name" value="Trans_reg_C"/>
    <property type="match status" value="1"/>
</dbReference>
<keyword evidence="10" id="KW-1185">Reference proteome</keyword>
<dbReference type="InterPro" id="IPR002182">
    <property type="entry name" value="NB-ARC"/>
</dbReference>
<dbReference type="Gene3D" id="1.25.40.10">
    <property type="entry name" value="Tetratricopeptide repeat domain"/>
    <property type="match status" value="3"/>
</dbReference>
<dbReference type="Proteomes" id="UP001183414">
    <property type="component" value="Unassembled WGS sequence"/>
</dbReference>
<evidence type="ECO:0000259" key="8">
    <source>
        <dbReference type="PROSITE" id="PS51755"/>
    </source>
</evidence>
<dbReference type="Gene3D" id="1.10.10.10">
    <property type="entry name" value="Winged helix-like DNA-binding domain superfamily/Winged helix DNA-binding domain"/>
    <property type="match status" value="1"/>
</dbReference>
<dbReference type="InterPro" id="IPR051677">
    <property type="entry name" value="AfsR-DnrI-RedD_regulator"/>
</dbReference>
<reference evidence="10" key="1">
    <citation type="submission" date="2023-07" db="EMBL/GenBank/DDBJ databases">
        <title>30 novel species of actinomycetes from the DSMZ collection.</title>
        <authorList>
            <person name="Nouioui I."/>
        </authorList>
    </citation>
    <scope>NUCLEOTIDE SEQUENCE [LARGE SCALE GENOMIC DNA]</scope>
    <source>
        <strain evidence="10">DSM 42041</strain>
    </source>
</reference>
<dbReference type="InterPro" id="IPR027417">
    <property type="entry name" value="P-loop_NTPase"/>
</dbReference>
<evidence type="ECO:0000256" key="3">
    <source>
        <dbReference type="ARBA" id="ARBA00023015"/>
    </source>
</evidence>
<gene>
    <name evidence="9" type="ORF">RM572_05430</name>
</gene>
<dbReference type="CDD" id="cd15831">
    <property type="entry name" value="BTAD"/>
    <property type="match status" value="1"/>
</dbReference>
<evidence type="ECO:0000256" key="1">
    <source>
        <dbReference type="ARBA" id="ARBA00005820"/>
    </source>
</evidence>
<evidence type="ECO:0000313" key="10">
    <source>
        <dbReference type="Proteomes" id="UP001183414"/>
    </source>
</evidence>
<dbReference type="InterPro" id="IPR011990">
    <property type="entry name" value="TPR-like_helical_dom_sf"/>
</dbReference>
<dbReference type="RefSeq" id="WP_311672125.1">
    <property type="nucleotide sequence ID" value="NZ_JAVREQ010000003.1"/>
</dbReference>
<accession>A0ABU2NMK3</accession>
<dbReference type="SUPFAM" id="SSF48452">
    <property type="entry name" value="TPR-like"/>
    <property type="match status" value="3"/>
</dbReference>
<feature type="compositionally biased region" description="Basic and acidic residues" evidence="7">
    <location>
        <begin position="270"/>
        <end position="283"/>
    </location>
</feature>
<dbReference type="Pfam" id="PF00931">
    <property type="entry name" value="NB-ARC"/>
    <property type="match status" value="1"/>
</dbReference>
<dbReference type="PROSITE" id="PS51755">
    <property type="entry name" value="OMPR_PHOB"/>
    <property type="match status" value="1"/>
</dbReference>
<dbReference type="Pfam" id="PF03704">
    <property type="entry name" value="BTAD"/>
    <property type="match status" value="1"/>
</dbReference>
<keyword evidence="2" id="KW-0902">Two-component regulatory system</keyword>
<evidence type="ECO:0000256" key="7">
    <source>
        <dbReference type="SAM" id="MobiDB-lite"/>
    </source>
</evidence>
<dbReference type="SMART" id="SM01043">
    <property type="entry name" value="BTAD"/>
    <property type="match status" value="1"/>
</dbReference>
<proteinExistence type="inferred from homology"/>
<evidence type="ECO:0000256" key="2">
    <source>
        <dbReference type="ARBA" id="ARBA00023012"/>
    </source>
</evidence>
<dbReference type="InterPro" id="IPR001867">
    <property type="entry name" value="OmpR/PhoB-type_DNA-bd"/>
</dbReference>
<sequence length="1040" mass="111571">MRFGILGPVEIRRDGARQRLRSGRERSLLGLLLLHPGRVFTPARLVDLLWTDPPDSARAQVYNLVSRLRQHLSDPRGAMLRTADGGYLLDPGTRPVDLLEFRAASTAGRKAAAVGEAADAAEQFAAALDCWRGTALGGCTEPFAEAARRDLDEERHRALEGLADAQLDLGRYAQVLATVGPLLSDHPHREDLYRRQMLALAAMGRTADALATYRRAYRRLEEDLGVEPGVRLRELHQEVLRGAAVVPGAGAGPEQGVRTRSSPAPQPPARRADGPEPATRRAEALTGPPPRQLPPMTGVLSGREELLAYARQALREDGTVPVVVLSGQGGAGKTALALRTGHALHEEFPDGQLYADLRGAQPEPADPHEVAAAFLRGLGVDGQDVPAGTGERTAALRTRLAGRRLLLVLDDARDEAQVRPLLPGTPGCAVLVTSRRRLTALADAVALDVGTLDPADSRALLARLVGPERVAAEPDAAGDVAELCGHLPLALRIAGARLAARRDWTLRLFRDRLAGHRQRLDQLSTGDLDVRAGIALSYRALPPVLRAALRRLGLLAAQSVPGWVVGALAGPDFADDDLLPDQLVDRHLLRTAGTDAAGQPRFRLHDLVHDFAYERAVAEDPPAEREAAVGRVLRHWLLLASRAAGRLGHGGVLDAVATGGETLPAEASEAVREHPADWFAAERANLADAVRLACRLRLPALATDLALQLDGYLIIRFHEAEREAALRAAIDAWGGEPAGDRRLSRLHFALCWAMFQQDRYAELGEAARRCWEVATDLGDPEVVADAAWQVGRATALQGRLADAAAYYESSARDAERLGLSDRAQVYARTGLANALADLGDAGAATGHYRRALHRHEAADRTRVVVLLRFAEALADRGETAGALESLTEAARIVSGIGDEVGAAHVERVRGQVDLAARDWARARERLEAALATLRRNRERSGTALVLRSLADAAIGTGEASAARDRLREASAVFGRMAAPVEVARTEARLAVTLRLAGDVAAAEDHAGAYRRVLHGLGLPPACLRLPAHVRRLPPLTEEAV</sequence>
<feature type="DNA-binding region" description="OmpR/PhoB-type" evidence="6">
    <location>
        <begin position="1"/>
        <end position="91"/>
    </location>
</feature>
<keyword evidence="5" id="KW-0804">Transcription</keyword>
<dbReference type="SUPFAM" id="SSF52540">
    <property type="entry name" value="P-loop containing nucleoside triphosphate hydrolases"/>
    <property type="match status" value="1"/>
</dbReference>
<protein>
    <submittedName>
        <fullName evidence="9">BTAD domain-containing putative transcriptional regulator</fullName>
    </submittedName>
</protein>
<evidence type="ECO:0000256" key="4">
    <source>
        <dbReference type="ARBA" id="ARBA00023125"/>
    </source>
</evidence>
<feature type="domain" description="OmpR/PhoB-type" evidence="8">
    <location>
        <begin position="1"/>
        <end position="91"/>
    </location>
</feature>
<keyword evidence="4 6" id="KW-0238">DNA-binding</keyword>
<dbReference type="EMBL" id="JAVREQ010000003">
    <property type="protein sequence ID" value="MDT0378219.1"/>
    <property type="molecule type" value="Genomic_DNA"/>
</dbReference>
<dbReference type="SUPFAM" id="SSF46894">
    <property type="entry name" value="C-terminal effector domain of the bipartite response regulators"/>
    <property type="match status" value="1"/>
</dbReference>
<feature type="region of interest" description="Disordered" evidence="7">
    <location>
        <begin position="246"/>
        <end position="297"/>
    </location>
</feature>
<dbReference type="PANTHER" id="PTHR35807:SF1">
    <property type="entry name" value="TRANSCRIPTIONAL REGULATOR REDD"/>
    <property type="match status" value="1"/>
</dbReference>